<keyword evidence="12" id="KW-0539">Nucleus</keyword>
<dbReference type="SMART" id="SM00802">
    <property type="entry name" value="UME"/>
    <property type="match status" value="1"/>
</dbReference>
<dbReference type="InterPro" id="IPR050517">
    <property type="entry name" value="DDR_Repair_Kinase"/>
</dbReference>
<dbReference type="SUPFAM" id="SSF56112">
    <property type="entry name" value="Protein kinase-like (PK-like)"/>
    <property type="match status" value="1"/>
</dbReference>
<dbReference type="Pfam" id="PF02985">
    <property type="entry name" value="HEAT"/>
    <property type="match status" value="1"/>
</dbReference>
<dbReference type="SMART" id="SM00146">
    <property type="entry name" value="PI3Kc"/>
    <property type="match status" value="1"/>
</dbReference>
<evidence type="ECO:0000256" key="4">
    <source>
        <dbReference type="ARBA" id="ARBA00022527"/>
    </source>
</evidence>
<evidence type="ECO:0000256" key="11">
    <source>
        <dbReference type="ARBA" id="ARBA00023204"/>
    </source>
</evidence>
<keyword evidence="18" id="KW-1185">Reference proteome</keyword>
<dbReference type="Pfam" id="PF02259">
    <property type="entry name" value="FAT"/>
    <property type="match status" value="1"/>
</dbReference>
<comment type="similarity">
    <text evidence="2">Belongs to the PI3/PI4-kinase family. ATM subfamily.</text>
</comment>
<keyword evidence="11" id="KW-0234">DNA repair</keyword>
<dbReference type="PROSITE" id="PS51190">
    <property type="entry name" value="FATC"/>
    <property type="match status" value="1"/>
</dbReference>
<evidence type="ECO:0000259" key="14">
    <source>
        <dbReference type="PROSITE" id="PS50290"/>
    </source>
</evidence>
<evidence type="ECO:0000256" key="2">
    <source>
        <dbReference type="ARBA" id="ARBA00010769"/>
    </source>
</evidence>
<dbReference type="GO" id="GO:0006281">
    <property type="term" value="P:DNA repair"/>
    <property type="evidence" value="ECO:0007669"/>
    <property type="project" value="UniProtKB-KW"/>
</dbReference>
<dbReference type="SMART" id="SM01343">
    <property type="entry name" value="FATC"/>
    <property type="match status" value="1"/>
</dbReference>
<dbReference type="Pfam" id="PF25030">
    <property type="entry name" value="M-HEAT_ATR"/>
    <property type="match status" value="1"/>
</dbReference>
<evidence type="ECO:0000256" key="1">
    <source>
        <dbReference type="ARBA" id="ARBA00004123"/>
    </source>
</evidence>
<dbReference type="Pfam" id="PF08064">
    <property type="entry name" value="UME"/>
    <property type="match status" value="1"/>
</dbReference>
<dbReference type="InterPro" id="IPR016024">
    <property type="entry name" value="ARM-type_fold"/>
</dbReference>
<dbReference type="PROSITE" id="PS50290">
    <property type="entry name" value="PI3_4_KINASE_3"/>
    <property type="match status" value="1"/>
</dbReference>
<dbReference type="Gene3D" id="1.10.1070.11">
    <property type="entry name" value="Phosphatidylinositol 3-/4-kinase, catalytic domain"/>
    <property type="match status" value="1"/>
</dbReference>
<feature type="domain" description="FAT" evidence="15">
    <location>
        <begin position="723"/>
        <end position="1290"/>
    </location>
</feature>
<dbReference type="PANTHER" id="PTHR11139">
    <property type="entry name" value="ATAXIA TELANGIECTASIA MUTATED ATM -RELATED"/>
    <property type="match status" value="1"/>
</dbReference>
<dbReference type="InterPro" id="IPR012993">
    <property type="entry name" value="UME"/>
</dbReference>
<evidence type="ECO:0000256" key="5">
    <source>
        <dbReference type="ARBA" id="ARBA00022679"/>
    </source>
</evidence>
<dbReference type="InterPro" id="IPR011009">
    <property type="entry name" value="Kinase-like_dom_sf"/>
</dbReference>
<comment type="subcellular location">
    <subcellularLocation>
        <location evidence="1">Nucleus</location>
    </subcellularLocation>
</comment>
<keyword evidence="6" id="KW-0677">Repeat</keyword>
<feature type="domain" description="PI3K/PI4K catalytic" evidence="14">
    <location>
        <begin position="1395"/>
        <end position="1709"/>
    </location>
</feature>
<dbReference type="GO" id="GO:0005694">
    <property type="term" value="C:chromosome"/>
    <property type="evidence" value="ECO:0007669"/>
    <property type="project" value="TreeGrafter"/>
</dbReference>
<evidence type="ECO:0000256" key="9">
    <source>
        <dbReference type="ARBA" id="ARBA00022777"/>
    </source>
</evidence>
<accession>A0AAN9Z0W5</accession>
<dbReference type="InterPro" id="IPR003152">
    <property type="entry name" value="FATC_dom"/>
</dbReference>
<evidence type="ECO:0000256" key="8">
    <source>
        <dbReference type="ARBA" id="ARBA00022763"/>
    </source>
</evidence>
<dbReference type="CDD" id="cd00892">
    <property type="entry name" value="PIKKc_ATR"/>
    <property type="match status" value="1"/>
</dbReference>
<proteinExistence type="inferred from homology"/>
<dbReference type="Pfam" id="PF02260">
    <property type="entry name" value="FATC"/>
    <property type="match status" value="1"/>
</dbReference>
<dbReference type="GO" id="GO:0005634">
    <property type="term" value="C:nucleus"/>
    <property type="evidence" value="ECO:0007669"/>
    <property type="project" value="UniProtKB-SubCell"/>
</dbReference>
<name>A0AAN9Z0W5_9ORTH</name>
<dbReference type="InterPro" id="IPR011990">
    <property type="entry name" value="TPR-like_helical_dom_sf"/>
</dbReference>
<feature type="domain" description="FATC" evidence="16">
    <location>
        <begin position="1703"/>
        <end position="1735"/>
    </location>
</feature>
<keyword evidence="9" id="KW-0418">Kinase</keyword>
<dbReference type="InterPro" id="IPR011989">
    <property type="entry name" value="ARM-like"/>
</dbReference>
<dbReference type="GO" id="GO:0005524">
    <property type="term" value="F:ATP binding"/>
    <property type="evidence" value="ECO:0007669"/>
    <property type="project" value="UniProtKB-KW"/>
</dbReference>
<evidence type="ECO:0000256" key="3">
    <source>
        <dbReference type="ARBA" id="ARBA00012513"/>
    </source>
</evidence>
<dbReference type="Pfam" id="PF00454">
    <property type="entry name" value="PI3_PI4_kinase"/>
    <property type="match status" value="1"/>
</dbReference>
<dbReference type="GO" id="GO:0000077">
    <property type="term" value="P:DNA damage checkpoint signaling"/>
    <property type="evidence" value="ECO:0007669"/>
    <property type="project" value="TreeGrafter"/>
</dbReference>
<dbReference type="SUPFAM" id="SSF48371">
    <property type="entry name" value="ARM repeat"/>
    <property type="match status" value="2"/>
</dbReference>
<evidence type="ECO:0000256" key="7">
    <source>
        <dbReference type="ARBA" id="ARBA00022741"/>
    </source>
</evidence>
<keyword evidence="4" id="KW-0723">Serine/threonine-protein kinase</keyword>
<dbReference type="GO" id="GO:0000723">
    <property type="term" value="P:telomere maintenance"/>
    <property type="evidence" value="ECO:0007669"/>
    <property type="project" value="TreeGrafter"/>
</dbReference>
<dbReference type="InterPro" id="IPR003151">
    <property type="entry name" value="PIK-rel_kinase_FAT"/>
</dbReference>
<evidence type="ECO:0000259" key="15">
    <source>
        <dbReference type="PROSITE" id="PS51189"/>
    </source>
</evidence>
<organism evidence="17 18">
    <name type="scientific">Gryllus longicercus</name>
    <dbReference type="NCBI Taxonomy" id="2509291"/>
    <lineage>
        <taxon>Eukaryota</taxon>
        <taxon>Metazoa</taxon>
        <taxon>Ecdysozoa</taxon>
        <taxon>Arthropoda</taxon>
        <taxon>Hexapoda</taxon>
        <taxon>Insecta</taxon>
        <taxon>Pterygota</taxon>
        <taxon>Neoptera</taxon>
        <taxon>Polyneoptera</taxon>
        <taxon>Orthoptera</taxon>
        <taxon>Ensifera</taxon>
        <taxon>Gryllidea</taxon>
        <taxon>Grylloidea</taxon>
        <taxon>Gryllidae</taxon>
        <taxon>Gryllinae</taxon>
        <taxon>Gryllus</taxon>
    </lineage>
</organism>
<comment type="caution">
    <text evidence="17">The sequence shown here is derived from an EMBL/GenBank/DDBJ whole genome shotgun (WGS) entry which is preliminary data.</text>
</comment>
<evidence type="ECO:0000313" key="18">
    <source>
        <dbReference type="Proteomes" id="UP001378592"/>
    </source>
</evidence>
<dbReference type="InterPro" id="IPR014009">
    <property type="entry name" value="PIK_FAT"/>
</dbReference>
<evidence type="ECO:0000256" key="12">
    <source>
        <dbReference type="ARBA" id="ARBA00023242"/>
    </source>
</evidence>
<keyword evidence="7" id="KW-0547">Nucleotide-binding</keyword>
<dbReference type="InterPro" id="IPR000403">
    <property type="entry name" value="PI3/4_kinase_cat_dom"/>
</dbReference>
<dbReference type="Proteomes" id="UP001378592">
    <property type="component" value="Unassembled WGS sequence"/>
</dbReference>
<dbReference type="GO" id="GO:0004674">
    <property type="term" value="F:protein serine/threonine kinase activity"/>
    <property type="evidence" value="ECO:0007669"/>
    <property type="project" value="UniProtKB-KW"/>
</dbReference>
<evidence type="ECO:0000259" key="16">
    <source>
        <dbReference type="PROSITE" id="PS51190"/>
    </source>
</evidence>
<dbReference type="Gene3D" id="1.25.40.10">
    <property type="entry name" value="Tetratricopeptide repeat domain"/>
    <property type="match status" value="1"/>
</dbReference>
<dbReference type="PROSITE" id="PS00916">
    <property type="entry name" value="PI3_4_KINASE_2"/>
    <property type="match status" value="1"/>
</dbReference>
<evidence type="ECO:0000256" key="10">
    <source>
        <dbReference type="ARBA" id="ARBA00022840"/>
    </source>
</evidence>
<dbReference type="Gene3D" id="3.30.1010.10">
    <property type="entry name" value="Phosphatidylinositol 3-kinase Catalytic Subunit, Chain A, domain 4"/>
    <property type="match status" value="1"/>
</dbReference>
<dbReference type="PROSITE" id="PS51189">
    <property type="entry name" value="FAT"/>
    <property type="match status" value="1"/>
</dbReference>
<dbReference type="PANTHER" id="PTHR11139:SF69">
    <property type="entry name" value="SERINE_THREONINE-PROTEIN KINASE ATR"/>
    <property type="match status" value="1"/>
</dbReference>
<keyword evidence="10" id="KW-0067">ATP-binding</keyword>
<keyword evidence="8" id="KW-0227">DNA damage</keyword>
<dbReference type="InterPro" id="IPR057564">
    <property type="entry name" value="HEAT_ATR"/>
</dbReference>
<gene>
    <name evidence="17" type="ORF">R5R35_005814</name>
</gene>
<dbReference type="InterPro" id="IPR036940">
    <property type="entry name" value="PI3/4_kinase_cat_sf"/>
</dbReference>
<evidence type="ECO:0000313" key="17">
    <source>
        <dbReference type="EMBL" id="KAK7793945.1"/>
    </source>
</evidence>
<dbReference type="Gene3D" id="1.25.10.10">
    <property type="entry name" value="Leucine-rich Repeat Variant"/>
    <property type="match status" value="1"/>
</dbReference>
<reference evidence="17 18" key="1">
    <citation type="submission" date="2024-03" db="EMBL/GenBank/DDBJ databases">
        <title>The genome assembly and annotation of the cricket Gryllus longicercus Weissman &amp; Gray.</title>
        <authorList>
            <person name="Szrajer S."/>
            <person name="Gray D."/>
            <person name="Ylla G."/>
        </authorList>
    </citation>
    <scope>NUCLEOTIDE SEQUENCE [LARGE SCALE GENOMIC DNA]</scope>
    <source>
        <strain evidence="17">DAG 2021-001</strain>
        <tissue evidence="17">Whole body minus gut</tissue>
    </source>
</reference>
<evidence type="ECO:0000256" key="6">
    <source>
        <dbReference type="ARBA" id="ARBA00022737"/>
    </source>
</evidence>
<dbReference type="InterPro" id="IPR000357">
    <property type="entry name" value="HEAT"/>
</dbReference>
<evidence type="ECO:0000256" key="13">
    <source>
        <dbReference type="ARBA" id="ARBA00024420"/>
    </source>
</evidence>
<dbReference type="InterPro" id="IPR018936">
    <property type="entry name" value="PI3/4_kinase_CS"/>
</dbReference>
<dbReference type="EC" id="2.7.11.1" evidence="3"/>
<protein>
    <recommendedName>
        <fullName evidence="13">Serine/threonine-protein kinase ATR</fullName>
        <ecNumber evidence="3">2.7.11.1</ecNumber>
    </recommendedName>
</protein>
<keyword evidence="5" id="KW-0808">Transferase</keyword>
<sequence>MVLTAAWCHVGENGFLNTLTNLARQFDIEDARELVMREKETVLPPLIAVVLTRPSVMHVLQQVASVTSLTLKDLLQSTFQHIYPYIVVNHSEEFLSEFIEFFKKEGEIDDLNTFMAPFLKIIHNELLLHFEGHRNRVLKTLQWLARVDPTYRNPVSSPLSEEQIADFLQPRFLGVLTHLESCLTSETAAESVKVNALRSMPELIRLMGPRHISVVRFKVLATLRIALRLNHANFPHLTIAAWNAFVHSLDDTSLGPLLSTVFASLLPLLETYPKEVASVFEYIVVEKMEDLWPYFKELYFVPEHPALHDIFSIIKSSSKSTHAKTSVYSKIKEKLMYVVHDNVDVRLHALRFLTDLLNESHVQLNEALIKHERVEPCIIEMLNKLTDACKDPDERVKLAAAECLGKIGAVDPGMLPHRKTLSGSTFFANDVDNSEFAIQALCQLAKGFQDATDTRTVDAFTLSIQDLLKVYQVSSESSLWNSFSSNVQDIMRPLLKSSYKRRCPLTASIVTPVYGSEMGTNLQEWVTNWSLKLIVDMAEGRPRRVFESCVLAFTRDLGIALFFLPYILLHALTEAQNPERTQDEVLKEFQALIDVSESSVLGSLSSGDLRDSENLSPRMQKEMERDQCILAVHGRAASSKYPLRRKDSSLWRSGNNVGSVTSETLHLISMTDQLRCSRTAFQLIDFLWQWVRTIRMANKKEILDKNVMFSRVQGFLKRLCKLQIAQGNFECQEYARALVYLERYIKENPAELQNQLWFFEELYVHLDDPDSVAGTLAIQGKEPSLKQLARAHEVTGQYQNAAACYEEMAQEQLLEPEQVQRMVRCYLSLDQPFTALKIAEGLVTDRPEIAQDIHEQYAECLWRLHNFDQLENFMESPALANNTSWGVQIGRALLLLRQTEHSKLSTVLDTTLRAVVEQLSTMDRQHGVYFHGYDYIVKLHALYELKKASETLASVVEFSKNGAESACHVLISDLLDEWDKRIQIMKRATGALEPVLTLRRIVLEQAHSHLKNCDPESAALLSHEIGKCWLQSAKAARKENYYQQAFIYILNAQKYKPPALFVEKARLYWEKGDKQSAFSTLNRGLEEQFPDEAQLQDMSDHKRLICAKARLLLAQYNEQRLKVDSEESKEQYTAAVHACQQWERPLVELARFYDRKFQNMPDCEKDTTRGAEMQIVMVTYLGRSLQFGTKYIYQSMPRMLTLWLDYGNNDPNRKGLPPDFEATTKKLTDLIKTYSESLPPYLFYTAFSQLVSRICHQHNSVLEQLRIIILKILIEYPQQALWMLMGSLKSCYHLRAKRCQEILQHSQIRKKELNQLVNDYNLLTDKLIELTNASIKADNVTISSLAPQLPALLASPNFSEVVVPVDRYMKFVLPTSGVSKTHIAFPQKLIYLQSIKEKVLVLQSLQKPRKITFIGSDGVTYDVMCKPKDDLRKDFRLMEFNAVVNRLLHRDPQARQRELHIRTYSVVPLNEECGLVEWVSNLVCLRPLLHKMYRQMGVRTDSNKMKEMLALRNDPAKYRQEFTRLLEMHPPILSEWFFTTFPDTASWYLARTSYVRTCAVMSMVGYIVGLGDRHGENILLDEFTGEVVHVDFNCLFNKGDNFDWPEIVPFRLTQNMVEAMGPLGIEGPFRRSCEVTLDVLRSQSDTLMSILRPFLYDPIISWKRTGGRRPQGEMTNESAVQNLIRIERRLQGMVRGVGKVYAVSLSAEGQANSLIIEATKFENLCRMYIGWGPYL</sequence>
<dbReference type="InterPro" id="IPR056802">
    <property type="entry name" value="ATR-like_M-HEAT"/>
</dbReference>
<dbReference type="EMBL" id="JAZDUA010000354">
    <property type="protein sequence ID" value="KAK7793945.1"/>
    <property type="molecule type" value="Genomic_DNA"/>
</dbReference>
<dbReference type="Pfam" id="PF23593">
    <property type="entry name" value="HEAT_ATR"/>
    <property type="match status" value="1"/>
</dbReference>